<dbReference type="GO" id="GO:0032259">
    <property type="term" value="P:methylation"/>
    <property type="evidence" value="ECO:0007669"/>
    <property type="project" value="UniProtKB-KW"/>
</dbReference>
<dbReference type="PANTHER" id="PTHR22807:SF53">
    <property type="entry name" value="RIBOSOMAL RNA SMALL SUBUNIT METHYLTRANSFERASE B-RELATED"/>
    <property type="match status" value="1"/>
</dbReference>
<evidence type="ECO:0000313" key="8">
    <source>
        <dbReference type="Proteomes" id="UP001161388"/>
    </source>
</evidence>
<evidence type="ECO:0000256" key="1">
    <source>
        <dbReference type="ARBA" id="ARBA00022603"/>
    </source>
</evidence>
<dbReference type="GO" id="GO:0008168">
    <property type="term" value="F:methyltransferase activity"/>
    <property type="evidence" value="ECO:0007669"/>
    <property type="project" value="UniProtKB-KW"/>
</dbReference>
<dbReference type="InterPro" id="IPR054728">
    <property type="entry name" value="RsmB-like_ferredoxin"/>
</dbReference>
<dbReference type="Pfam" id="PF01189">
    <property type="entry name" value="Methyltr_RsmB-F"/>
    <property type="match status" value="1"/>
</dbReference>
<reference evidence="7" key="1">
    <citation type="journal article" date="2014" name="Int. J. Syst. Evol. Microbiol.">
        <title>Complete genome of a new Firmicutes species belonging to the dominant human colonic microbiota ('Ruminococcus bicirculans') reveals two chromosomes and a selective capacity to utilize plant glucans.</title>
        <authorList>
            <consortium name="NISC Comparative Sequencing Program"/>
            <person name="Wegmann U."/>
            <person name="Louis P."/>
            <person name="Goesmann A."/>
            <person name="Henrissat B."/>
            <person name="Duncan S.H."/>
            <person name="Flint H.J."/>
        </authorList>
    </citation>
    <scope>NUCLEOTIDE SEQUENCE</scope>
    <source>
        <strain evidence="7">NBRC 109915</strain>
    </source>
</reference>
<evidence type="ECO:0000313" key="7">
    <source>
        <dbReference type="EMBL" id="GLQ26730.1"/>
    </source>
</evidence>
<evidence type="ECO:0000256" key="4">
    <source>
        <dbReference type="ARBA" id="ARBA00022884"/>
    </source>
</evidence>
<evidence type="ECO:0000256" key="2">
    <source>
        <dbReference type="ARBA" id="ARBA00022679"/>
    </source>
</evidence>
<dbReference type="InterPro" id="IPR029063">
    <property type="entry name" value="SAM-dependent_MTases_sf"/>
</dbReference>
<evidence type="ECO:0000256" key="3">
    <source>
        <dbReference type="ARBA" id="ARBA00022691"/>
    </source>
</evidence>
<reference evidence="7" key="2">
    <citation type="submission" date="2023-01" db="EMBL/GenBank/DDBJ databases">
        <title>Draft genome sequence of Sulfitobacter pacificus strain NBRC 109915.</title>
        <authorList>
            <person name="Sun Q."/>
            <person name="Mori K."/>
        </authorList>
    </citation>
    <scope>NUCLEOTIDE SEQUENCE</scope>
    <source>
        <strain evidence="7">NBRC 109915</strain>
    </source>
</reference>
<comment type="caution">
    <text evidence="7">The sequence shown here is derived from an EMBL/GenBank/DDBJ whole genome shotgun (WGS) entry which is preliminary data.</text>
</comment>
<comment type="similarity">
    <text evidence="5">Belongs to the class I-like SAM-binding methyltransferase superfamily. RsmB/NOP family.</text>
</comment>
<feature type="domain" description="SAM-dependent MTase RsmB/NOP-type" evidence="6">
    <location>
        <begin position="136"/>
        <end position="386"/>
    </location>
</feature>
<keyword evidence="3 5" id="KW-0949">S-adenosyl-L-methionine</keyword>
<comment type="caution">
    <text evidence="5">Lacks conserved residue(s) required for the propagation of feature annotation.</text>
</comment>
<dbReference type="EMBL" id="BSNL01000001">
    <property type="protein sequence ID" value="GLQ26730.1"/>
    <property type="molecule type" value="Genomic_DNA"/>
</dbReference>
<dbReference type="InterPro" id="IPR049560">
    <property type="entry name" value="MeTrfase_RsmB-F_NOP2_cat"/>
</dbReference>
<dbReference type="SUPFAM" id="SSF53335">
    <property type="entry name" value="S-adenosyl-L-methionine-dependent methyltransferases"/>
    <property type="match status" value="1"/>
</dbReference>
<sequence length="386" mass="40846">MTPGARVAAAIEVLHDMSEGLAAEQALTRWARRSRFAGSKDRAAIRDHVFDVLRCKRTAAHFGQSSTPRALLIGILRQQGADLDALFSGIGHAPQPLSEAEAQAPLPPEEEATLWNLPDWLIPLFKEALGAEAGTTAMALQERAPIFLRVNIAKIDRAAAIAQLAGEGITAEVNPLCDTALSVTEGARKIRNSACYTEGLVELQDAASQAVVATLPTGVKLLDYCAGGGGKALAVAAQQGRQVFAHDIDPRRMADLSARAERAGAAVTQLDSDALPGAAPFDVILCDAPCSGSGAWRRAAEGKWTLTAARLAELTAIQDSILDEAAGLLGDQGTLAYATCSLLREENEDRVAAFLARHPGWRCSDQHRYAVGPAGDGFFAAHLMRD</sequence>
<dbReference type="Gene3D" id="3.30.70.1170">
    <property type="entry name" value="Sun protein, domain 3"/>
    <property type="match status" value="1"/>
</dbReference>
<feature type="active site" description="Nucleophile" evidence="5">
    <location>
        <position position="340"/>
    </location>
</feature>
<gene>
    <name evidence="7" type="ORF">GCM10007927_15330</name>
</gene>
<dbReference type="CDD" id="cd02440">
    <property type="entry name" value="AdoMet_MTases"/>
    <property type="match status" value="1"/>
</dbReference>
<accession>A0ABQ5VI24</accession>
<keyword evidence="8" id="KW-1185">Reference proteome</keyword>
<dbReference type="Pfam" id="PF22458">
    <property type="entry name" value="RsmF-B_ferredox"/>
    <property type="match status" value="1"/>
</dbReference>
<proteinExistence type="inferred from homology"/>
<dbReference type="InterPro" id="IPR001678">
    <property type="entry name" value="MeTrfase_RsmB-F_NOP2_dom"/>
</dbReference>
<keyword evidence="1 5" id="KW-0489">Methyltransferase</keyword>
<dbReference type="InterPro" id="IPR023267">
    <property type="entry name" value="RCMT"/>
</dbReference>
<dbReference type="PANTHER" id="PTHR22807">
    <property type="entry name" value="NOP2 YEAST -RELATED NOL1/NOP2/FMU SUN DOMAIN-CONTAINING"/>
    <property type="match status" value="1"/>
</dbReference>
<feature type="binding site" evidence="5">
    <location>
        <position position="287"/>
    </location>
    <ligand>
        <name>S-adenosyl-L-methionine</name>
        <dbReference type="ChEBI" id="CHEBI:59789"/>
    </ligand>
</feature>
<keyword evidence="4 5" id="KW-0694">RNA-binding</keyword>
<dbReference type="RefSeq" id="WP_284372170.1">
    <property type="nucleotide sequence ID" value="NZ_BSNL01000001.1"/>
</dbReference>
<dbReference type="PROSITE" id="PS51686">
    <property type="entry name" value="SAM_MT_RSMB_NOP"/>
    <property type="match status" value="1"/>
</dbReference>
<dbReference type="Gene3D" id="3.40.50.150">
    <property type="entry name" value="Vaccinia Virus protein VP39"/>
    <property type="match status" value="1"/>
</dbReference>
<feature type="binding site" evidence="5">
    <location>
        <position position="247"/>
    </location>
    <ligand>
        <name>S-adenosyl-L-methionine</name>
        <dbReference type="ChEBI" id="CHEBI:59789"/>
    </ligand>
</feature>
<organism evidence="7 8">
    <name type="scientific">Sulfitobacter pacificus</name>
    <dbReference type="NCBI Taxonomy" id="1499314"/>
    <lineage>
        <taxon>Bacteria</taxon>
        <taxon>Pseudomonadati</taxon>
        <taxon>Pseudomonadota</taxon>
        <taxon>Alphaproteobacteria</taxon>
        <taxon>Rhodobacterales</taxon>
        <taxon>Roseobacteraceae</taxon>
        <taxon>Sulfitobacter</taxon>
    </lineage>
</organism>
<evidence type="ECO:0000256" key="5">
    <source>
        <dbReference type="PROSITE-ProRule" id="PRU01023"/>
    </source>
</evidence>
<name>A0ABQ5VI24_9RHOB</name>
<feature type="binding site" evidence="5">
    <location>
        <position position="271"/>
    </location>
    <ligand>
        <name>S-adenosyl-L-methionine</name>
        <dbReference type="ChEBI" id="CHEBI:59789"/>
    </ligand>
</feature>
<protein>
    <submittedName>
        <fullName evidence="7">SAM-dependent methyltransferase</fullName>
    </submittedName>
</protein>
<dbReference type="PRINTS" id="PR02008">
    <property type="entry name" value="RCMTFAMILY"/>
</dbReference>
<keyword evidence="2 5" id="KW-0808">Transferase</keyword>
<evidence type="ECO:0000259" key="6">
    <source>
        <dbReference type="PROSITE" id="PS51686"/>
    </source>
</evidence>
<dbReference type="Proteomes" id="UP001161388">
    <property type="component" value="Unassembled WGS sequence"/>
</dbReference>